<organism evidence="1 2">
    <name type="scientific">Candidatus Kurthia intestinigallinarum</name>
    <dbReference type="NCBI Taxonomy" id="1562256"/>
    <lineage>
        <taxon>Bacteria</taxon>
        <taxon>Bacillati</taxon>
        <taxon>Bacillota</taxon>
        <taxon>Bacilli</taxon>
        <taxon>Bacillales</taxon>
        <taxon>Caryophanaceae</taxon>
        <taxon>Kurthia</taxon>
    </lineage>
</organism>
<dbReference type="InterPro" id="IPR050583">
    <property type="entry name" value="Mycobacterial_A85_antigen"/>
</dbReference>
<gene>
    <name evidence="1" type="ORF">QI30_11350</name>
</gene>
<dbReference type="Pfam" id="PF00756">
    <property type="entry name" value="Esterase"/>
    <property type="match status" value="1"/>
</dbReference>
<dbReference type="InterPro" id="IPR029058">
    <property type="entry name" value="AB_hydrolase_fold"/>
</dbReference>
<comment type="caution">
    <text evidence="1">The sequence shown here is derived from an EMBL/GenBank/DDBJ whole genome shotgun (WGS) entry which is preliminary data.</text>
</comment>
<dbReference type="RefSeq" id="WP_020189260.1">
    <property type="nucleotide sequence ID" value="NZ_JTFC01000031.1"/>
</dbReference>
<dbReference type="Proteomes" id="UP000288623">
    <property type="component" value="Unassembled WGS sequence"/>
</dbReference>
<dbReference type="SUPFAM" id="SSF53474">
    <property type="entry name" value="alpha/beta-Hydrolases"/>
    <property type="match status" value="1"/>
</dbReference>
<dbReference type="EMBL" id="JTFC01000031">
    <property type="protein sequence ID" value="RUS55519.1"/>
    <property type="molecule type" value="Genomic_DNA"/>
</dbReference>
<dbReference type="InterPro" id="IPR000801">
    <property type="entry name" value="Esterase-like"/>
</dbReference>
<keyword evidence="2" id="KW-1185">Reference proteome</keyword>
<dbReference type="OrthoDB" id="9803578at2"/>
<dbReference type="Gene3D" id="3.40.50.1820">
    <property type="entry name" value="alpha/beta hydrolase"/>
    <property type="match status" value="1"/>
</dbReference>
<dbReference type="PANTHER" id="PTHR48098">
    <property type="entry name" value="ENTEROCHELIN ESTERASE-RELATED"/>
    <property type="match status" value="1"/>
</dbReference>
<proteinExistence type="predicted"/>
<dbReference type="AlphaFoldDB" id="A0A433RTM9"/>
<evidence type="ECO:0000313" key="2">
    <source>
        <dbReference type="Proteomes" id="UP000288623"/>
    </source>
</evidence>
<sequence length="240" mass="27831">METGTIKEFSFYSDSLAEELTIYIYLPADYTPMMSYPVIIAADGKDYIQLGRVSGVMNELIENGDIEDTIFVAIPYKSVQDRRDKYLPSGIKHEAYLTFLTKELIPYLDDNYSTEDAPEARTLIGDSQAATISLLAALRHPETFHHVIMHSPYVNEEVMEIVRNVQNVQDYTIYHAIGKKETEVRTTDHKIKDFLTPNRELHALMVAREFNLYYIELEGDHTWKTWQPDLHRAFIQNFLL</sequence>
<evidence type="ECO:0008006" key="3">
    <source>
        <dbReference type="Google" id="ProtNLM"/>
    </source>
</evidence>
<dbReference type="PANTHER" id="PTHR48098:SF3">
    <property type="entry name" value="IRON(III) ENTEROBACTIN ESTERASE"/>
    <property type="match status" value="1"/>
</dbReference>
<reference evidence="1 2" key="1">
    <citation type="submission" date="2014-11" db="EMBL/GenBank/DDBJ databases">
        <title>Genome sequence and analysis of novel Kurthia sp.</title>
        <authorList>
            <person name="Lawson J.N."/>
            <person name="Gonzalez J.E."/>
            <person name="Rinauldi L."/>
            <person name="Xuan Z."/>
            <person name="Firman A."/>
            <person name="Shaddox L."/>
            <person name="Trudeau A."/>
            <person name="Shah S."/>
            <person name="Reiman D."/>
        </authorList>
    </citation>
    <scope>NUCLEOTIDE SEQUENCE [LARGE SCALE GENOMIC DNA]</scope>
    <source>
        <strain evidence="1 2">3B1D</strain>
    </source>
</reference>
<name>A0A433RTM9_9BACL</name>
<protein>
    <recommendedName>
        <fullName evidence="3">Enterochelin esterase</fullName>
    </recommendedName>
</protein>
<accession>A0A433RTM9</accession>
<evidence type="ECO:0000313" key="1">
    <source>
        <dbReference type="EMBL" id="RUS55519.1"/>
    </source>
</evidence>